<evidence type="ECO:0008006" key="4">
    <source>
        <dbReference type="Google" id="ProtNLM"/>
    </source>
</evidence>
<dbReference type="EMBL" id="CP031417">
    <property type="protein sequence ID" value="AXK79846.1"/>
    <property type="molecule type" value="Genomic_DNA"/>
</dbReference>
<keyword evidence="1" id="KW-0812">Transmembrane</keyword>
<dbReference type="Proteomes" id="UP000254889">
    <property type="component" value="Chromosome"/>
</dbReference>
<accession>A0A345ZSE9</accession>
<protein>
    <recommendedName>
        <fullName evidence="4">DUF4175 domain-containing protein</fullName>
    </recommendedName>
</protein>
<evidence type="ECO:0000313" key="3">
    <source>
        <dbReference type="Proteomes" id="UP000254889"/>
    </source>
</evidence>
<feature type="transmembrane region" description="Helical" evidence="1">
    <location>
        <begin position="42"/>
        <end position="59"/>
    </location>
</feature>
<dbReference type="AlphaFoldDB" id="A0A345ZSE9"/>
<dbReference type="RefSeq" id="WP_115688923.1">
    <property type="nucleotide sequence ID" value="NZ_CP031417.1"/>
</dbReference>
<proteinExistence type="predicted"/>
<reference evidence="2 3" key="1">
    <citation type="submission" date="2018-07" db="EMBL/GenBank/DDBJ databases">
        <authorList>
            <person name="Quirk P.G."/>
            <person name="Krulwich T.A."/>
        </authorList>
    </citation>
    <scope>NUCLEOTIDE SEQUENCE [LARGE SCALE GENOMIC DNA]</scope>
    <source>
        <strain evidence="2 3">CC-BB4</strain>
    </source>
</reference>
<sequence length="62" mass="6545">MTPLQRPAARPLPQIFVIPIVLGVVSAIGLAVALVGDDVWDAIGWIGLGIPLAVTAWYARPK</sequence>
<keyword evidence="1" id="KW-0472">Membrane</keyword>
<evidence type="ECO:0000313" key="2">
    <source>
        <dbReference type="EMBL" id="AXK79846.1"/>
    </source>
</evidence>
<keyword evidence="3" id="KW-1185">Reference proteome</keyword>
<dbReference type="OrthoDB" id="8968524at2"/>
<evidence type="ECO:0000256" key="1">
    <source>
        <dbReference type="SAM" id="Phobius"/>
    </source>
</evidence>
<keyword evidence="1" id="KW-1133">Transmembrane helix</keyword>
<organism evidence="2 3">
    <name type="scientific">Pseudolabrys taiwanensis</name>
    <dbReference type="NCBI Taxonomy" id="331696"/>
    <lineage>
        <taxon>Bacteria</taxon>
        <taxon>Pseudomonadati</taxon>
        <taxon>Pseudomonadota</taxon>
        <taxon>Alphaproteobacteria</taxon>
        <taxon>Hyphomicrobiales</taxon>
        <taxon>Xanthobacteraceae</taxon>
        <taxon>Pseudolabrys</taxon>
    </lineage>
</organism>
<dbReference type="KEGG" id="ptaw:DW352_04535"/>
<gene>
    <name evidence="2" type="ORF">DW352_04535</name>
</gene>
<name>A0A345ZSE9_9HYPH</name>
<feature type="transmembrane region" description="Helical" evidence="1">
    <location>
        <begin position="12"/>
        <end position="36"/>
    </location>
</feature>